<dbReference type="NCBIfam" id="TIGR03025">
    <property type="entry name" value="EPS_sugtrans"/>
    <property type="match status" value="1"/>
</dbReference>
<dbReference type="InterPro" id="IPR017475">
    <property type="entry name" value="EPS_sugar_tfrase"/>
</dbReference>
<evidence type="ECO:0000256" key="3">
    <source>
        <dbReference type="ARBA" id="ARBA00022679"/>
    </source>
</evidence>
<dbReference type="InterPro" id="IPR036291">
    <property type="entry name" value="NAD(P)-bd_dom_sf"/>
</dbReference>
<evidence type="ECO:0000256" key="5">
    <source>
        <dbReference type="ARBA" id="ARBA00022989"/>
    </source>
</evidence>
<keyword evidence="6 7" id="KW-0472">Membrane</keyword>
<feature type="domain" description="Bacterial sugar transferase" evidence="8">
    <location>
        <begin position="251"/>
        <end position="443"/>
    </location>
</feature>
<protein>
    <submittedName>
        <fullName evidence="9">Undecaprenyl-phosphate galactose phosphotransferase</fullName>
    </submittedName>
</protein>
<dbReference type="AlphaFoldDB" id="A0A4V2W5Y8"/>
<comment type="similarity">
    <text evidence="2">Belongs to the bacterial sugar transferase family.</text>
</comment>
<evidence type="ECO:0000313" key="10">
    <source>
        <dbReference type="Proteomes" id="UP000295515"/>
    </source>
</evidence>
<evidence type="ECO:0000256" key="2">
    <source>
        <dbReference type="ARBA" id="ARBA00006464"/>
    </source>
</evidence>
<keyword evidence="10" id="KW-1185">Reference proteome</keyword>
<evidence type="ECO:0000256" key="6">
    <source>
        <dbReference type="ARBA" id="ARBA00023136"/>
    </source>
</evidence>
<reference evidence="9 10" key="1">
    <citation type="submission" date="2019-03" db="EMBL/GenBank/DDBJ databases">
        <title>Genomic Encyclopedia of Type Strains, Phase IV (KMG-IV): sequencing the most valuable type-strain genomes for metagenomic binning, comparative biology and taxonomic classification.</title>
        <authorList>
            <person name="Goeker M."/>
        </authorList>
    </citation>
    <scope>NUCLEOTIDE SEQUENCE [LARGE SCALE GENOMIC DNA]</scope>
    <source>
        <strain evidence="9 10">DSM 29487</strain>
    </source>
</reference>
<name>A0A4V2W5Y8_9FIRM</name>
<gene>
    <name evidence="9" type="ORF">EDD60_101216</name>
</gene>
<evidence type="ECO:0000256" key="7">
    <source>
        <dbReference type="SAM" id="Phobius"/>
    </source>
</evidence>
<evidence type="ECO:0000256" key="4">
    <source>
        <dbReference type="ARBA" id="ARBA00022692"/>
    </source>
</evidence>
<comment type="subcellular location">
    <subcellularLocation>
        <location evidence="1">Membrane</location>
        <topology evidence="1">Multi-pass membrane protein</topology>
    </subcellularLocation>
</comment>
<dbReference type="PANTHER" id="PTHR30576">
    <property type="entry name" value="COLANIC BIOSYNTHESIS UDP-GLUCOSE LIPID CARRIER TRANSFERASE"/>
    <property type="match status" value="1"/>
</dbReference>
<dbReference type="GeneID" id="98914041"/>
<dbReference type="GO" id="GO:0016780">
    <property type="term" value="F:phosphotransferase activity, for other substituted phosphate groups"/>
    <property type="evidence" value="ECO:0007669"/>
    <property type="project" value="TreeGrafter"/>
</dbReference>
<evidence type="ECO:0000256" key="1">
    <source>
        <dbReference type="ARBA" id="ARBA00004141"/>
    </source>
</evidence>
<dbReference type="Gene3D" id="3.40.50.720">
    <property type="entry name" value="NAD(P)-binding Rossmann-like Domain"/>
    <property type="match status" value="1"/>
</dbReference>
<sequence length="449" mass="52096">MRENIYAVLLFVMELIIFYISCTILDISNQLVLKIGILWFGLIFIFKHYKIESTLVWDEIRDDTKSFLAFCLLILVIDYSKISFYFRIVLLGFIMLVISIILNRMLRIVLRQYLARRTLIIGTGNDAYRVASISHNNRFALTEVVGFIKVKNEIQALELINHEKFRVYNFESLDSILKEEKIDQVIIAIPQATREQIDTVSKKLFGKVQIIKVLPELNFTMTFNSKINDFDGELLISTSRGKLGFVENIIKRLVDICAGLAGCLLLIPLTLYVSHKNKKNGDTDPIFFKQERIGLHGKPIYIYKYRSMVPNAEVVLEELMENDPAIREEYLKNKKIVNDPRITEVGNFLRKTSLDEFPQFWNVLKGDMSLVGPRPYLPREKEDMDIYYDSVIECKPGITGMWQANGRSDVGFEDRCKLDDYYYRNWSLGLDLIIIYKTVKSVFYGKGAL</sequence>
<keyword evidence="3 9" id="KW-0808">Transferase</keyword>
<dbReference type="GO" id="GO:0016020">
    <property type="term" value="C:membrane"/>
    <property type="evidence" value="ECO:0007669"/>
    <property type="project" value="UniProtKB-SubCell"/>
</dbReference>
<organism evidence="9 10">
    <name type="scientific">Longibaculum muris</name>
    <dbReference type="NCBI Taxonomy" id="1796628"/>
    <lineage>
        <taxon>Bacteria</taxon>
        <taxon>Bacillati</taxon>
        <taxon>Bacillota</taxon>
        <taxon>Erysipelotrichia</taxon>
        <taxon>Erysipelotrichales</taxon>
        <taxon>Coprobacillaceae</taxon>
        <taxon>Longibaculum</taxon>
    </lineage>
</organism>
<dbReference type="EMBL" id="SMCQ01000001">
    <property type="protein sequence ID" value="TCW02912.1"/>
    <property type="molecule type" value="Genomic_DNA"/>
</dbReference>
<comment type="caution">
    <text evidence="9">The sequence shown here is derived from an EMBL/GenBank/DDBJ whole genome shotgun (WGS) entry which is preliminary data.</text>
</comment>
<accession>A0A4V2W5Y8</accession>
<dbReference type="Pfam" id="PF13727">
    <property type="entry name" value="CoA_binding_3"/>
    <property type="match status" value="1"/>
</dbReference>
<keyword evidence="4 7" id="KW-0812">Transmembrane</keyword>
<dbReference type="SUPFAM" id="SSF51735">
    <property type="entry name" value="NAD(P)-binding Rossmann-fold domains"/>
    <property type="match status" value="1"/>
</dbReference>
<feature type="transmembrane region" description="Helical" evidence="7">
    <location>
        <begin position="31"/>
        <end position="49"/>
    </location>
</feature>
<feature type="transmembrane region" description="Helical" evidence="7">
    <location>
        <begin position="82"/>
        <end position="102"/>
    </location>
</feature>
<proteinExistence type="inferred from homology"/>
<evidence type="ECO:0000313" key="9">
    <source>
        <dbReference type="EMBL" id="TCW02912.1"/>
    </source>
</evidence>
<dbReference type="RefSeq" id="WP_066450893.1">
    <property type="nucleotide sequence ID" value="NZ_JANKBF010000002.1"/>
</dbReference>
<evidence type="ECO:0000259" key="8">
    <source>
        <dbReference type="Pfam" id="PF02397"/>
    </source>
</evidence>
<dbReference type="Pfam" id="PF02397">
    <property type="entry name" value="Bac_transf"/>
    <property type="match status" value="1"/>
</dbReference>
<keyword evidence="5 7" id="KW-1133">Transmembrane helix</keyword>
<feature type="transmembrane region" description="Helical" evidence="7">
    <location>
        <begin position="6"/>
        <end position="24"/>
    </location>
</feature>
<dbReference type="PANTHER" id="PTHR30576:SF0">
    <property type="entry name" value="UNDECAPRENYL-PHOSPHATE N-ACETYLGALACTOSAMINYL 1-PHOSPHATE TRANSFERASE-RELATED"/>
    <property type="match status" value="1"/>
</dbReference>
<dbReference type="InterPro" id="IPR003362">
    <property type="entry name" value="Bact_transf"/>
</dbReference>
<dbReference type="Proteomes" id="UP000295515">
    <property type="component" value="Unassembled WGS sequence"/>
</dbReference>